<sequence>LVPYNPGYQDESVLWTES</sequence>
<keyword id="KW-0903">Direct protein sequencing</keyword>
<protein>
    <submittedName>
        <fullName>40 kDa PI 8.5 ABSCISSIC acid-induced protein</fullName>
    </submittedName>
</protein>
<accession>Q9S8I8</accession>
<proteinExistence type="evidence at protein level"/>
<name>Q9S8I8_ORYSA</name>
<organism>
    <name type="scientific">Oryza sativa</name>
    <name type="common">Rice</name>
    <dbReference type="NCBI Taxonomy" id="4530"/>
    <lineage>
        <taxon>Eukaryota</taxon>
        <taxon>Viridiplantae</taxon>
        <taxon>Streptophyta</taxon>
        <taxon>Embryophyta</taxon>
        <taxon>Tracheophyta</taxon>
        <taxon>Spermatophyta</taxon>
        <taxon>Magnoliopsida</taxon>
        <taxon>Liliopsida</taxon>
        <taxon>Poales</taxon>
        <taxon>Poaceae</taxon>
        <taxon>BOP clade</taxon>
        <taxon>Oryzoideae</taxon>
        <taxon>Oryzeae</taxon>
        <taxon>Oryzinae</taxon>
        <taxon>Oryza</taxon>
    </lineage>
</organism>
<reference key="1">
    <citation type="journal article" date="1995" name="Plant Physiol.">
        <title>Molecular and physiological responses to abscisic acid and salts in roots of salt-sensitive and salt-tolerant Indica rice varieties.</title>
        <authorList>
            <person name="Moons A."/>
            <person name="Bauw G."/>
            <person name="Prinsen E."/>
            <person name="Van Montagu M."/>
            <person name="Van der Straeten D."/>
        </authorList>
    </citation>
    <scope>PROTEIN SEQUENCE</scope>
</reference>
<dbReference type="AlphaFoldDB" id="Q9S8I8"/>